<evidence type="ECO:0000313" key="1">
    <source>
        <dbReference type="EMBL" id="GMF17881.1"/>
    </source>
</evidence>
<dbReference type="AlphaFoldDB" id="A0A9W6TQQ9"/>
<name>A0A9W6TQQ9_9STRA</name>
<organism evidence="1 2">
    <name type="scientific">Phytophthora fragariaefolia</name>
    <dbReference type="NCBI Taxonomy" id="1490495"/>
    <lineage>
        <taxon>Eukaryota</taxon>
        <taxon>Sar</taxon>
        <taxon>Stramenopiles</taxon>
        <taxon>Oomycota</taxon>
        <taxon>Peronosporomycetes</taxon>
        <taxon>Peronosporales</taxon>
        <taxon>Peronosporaceae</taxon>
        <taxon>Phytophthora</taxon>
    </lineage>
</organism>
<gene>
    <name evidence="1" type="ORF">Pfra01_000138700</name>
</gene>
<accession>A0A9W6TQQ9</accession>
<comment type="caution">
    <text evidence="1">The sequence shown here is derived from an EMBL/GenBank/DDBJ whole genome shotgun (WGS) entry which is preliminary data.</text>
</comment>
<reference evidence="1" key="1">
    <citation type="submission" date="2023-04" db="EMBL/GenBank/DDBJ databases">
        <title>Phytophthora fragariaefolia NBRC 109709.</title>
        <authorList>
            <person name="Ichikawa N."/>
            <person name="Sato H."/>
            <person name="Tonouchi N."/>
        </authorList>
    </citation>
    <scope>NUCLEOTIDE SEQUENCE</scope>
    <source>
        <strain evidence="1">NBRC 109709</strain>
    </source>
</reference>
<keyword evidence="2" id="KW-1185">Reference proteome</keyword>
<dbReference type="OrthoDB" id="58713at2759"/>
<dbReference type="EMBL" id="BSXT01000114">
    <property type="protein sequence ID" value="GMF17881.1"/>
    <property type="molecule type" value="Genomic_DNA"/>
</dbReference>
<proteinExistence type="predicted"/>
<protein>
    <submittedName>
        <fullName evidence="1">Unnamed protein product</fullName>
    </submittedName>
</protein>
<evidence type="ECO:0000313" key="2">
    <source>
        <dbReference type="Proteomes" id="UP001165121"/>
    </source>
</evidence>
<sequence length="420" mass="46457">MNKVSPLLDEIKVLSKATESNSDPNPSGIMKDAYLSTIMDSMRVSIVAGSDPKQALDLAMNTILTAQANLRAYDQYPAVRLMLIATLFDLLHIYCQLLALQCRYADMGASIVQMTTLFGTYKAYLERTIFYRFFLARCHTLIAKYATAIGKAKDACAHLNFVVDKLLPIPTVAEASYPDAYLAVWVEVLEVAMYCCGVAATQSTPANDGTPAELQIKQIYPSRNLLEWVTRILTMDSLKHHIDQCCSYDLALAKWMWGTEGLSRRVMSEGEDAPRFTRYASLEEHRPRIFTLLHETLHRMNSSMESGETMSEIMALFGSQLVAFGKVEQGEEMLTNAIRITLRSKNVLLQTRLLADVFDLYRNKRPVEAQAAAAATKYGKKVGVLQSRIAAAQAEAATVSALLRWTAGGGGKTASTPPRG</sequence>
<dbReference type="Proteomes" id="UP001165121">
    <property type="component" value="Unassembled WGS sequence"/>
</dbReference>